<sequence>MTPTIEAVGIAVGVGCRRHCPPEVLATLVSAALEGAGLSVDDVSLLASLVDKADTPAIVALAERHGWPLQTLPAAQLALYEHRLSHKSEAARRVHGTPGVAEAAALASLEQQGGSARLLLPRRHNRWATVAIATAG</sequence>
<reference evidence="2 3" key="1">
    <citation type="submission" date="2024-09" db="EMBL/GenBank/DDBJ databases">
        <authorList>
            <person name="Sun Q."/>
            <person name="Mori K."/>
        </authorList>
    </citation>
    <scope>NUCLEOTIDE SEQUENCE [LARGE SCALE GENOMIC DNA]</scope>
    <source>
        <strain evidence="2 3">CCM 7415</strain>
    </source>
</reference>
<dbReference type="Gene3D" id="3.30.420.180">
    <property type="entry name" value="CobE/GbiG C-terminal domain"/>
    <property type="match status" value="1"/>
</dbReference>
<dbReference type="Proteomes" id="UP001589814">
    <property type="component" value="Unassembled WGS sequence"/>
</dbReference>
<dbReference type="SUPFAM" id="SSF159664">
    <property type="entry name" value="CobE/GbiG C-terminal domain-like"/>
    <property type="match status" value="1"/>
</dbReference>
<dbReference type="EMBL" id="JBHLVX010000043">
    <property type="protein sequence ID" value="MFC0268520.1"/>
    <property type="molecule type" value="Genomic_DNA"/>
</dbReference>
<comment type="caution">
    <text evidence="2">The sequence shown here is derived from an EMBL/GenBank/DDBJ whole genome shotgun (WGS) entry which is preliminary data.</text>
</comment>
<dbReference type="InterPro" id="IPR002750">
    <property type="entry name" value="CobE/GbiG_C"/>
</dbReference>
<dbReference type="PANTHER" id="PTHR37477:SF1">
    <property type="entry name" value="COBALT-PRECORRIN-5A HYDROLASE"/>
    <property type="match status" value="1"/>
</dbReference>
<dbReference type="RefSeq" id="WP_019950129.1">
    <property type="nucleotide sequence ID" value="NZ_JBHLVX010000043.1"/>
</dbReference>
<name>A0ABV6G4F4_9GAMM</name>
<protein>
    <submittedName>
        <fullName evidence="2">Cobalamin biosynthesis protein</fullName>
    </submittedName>
</protein>
<keyword evidence="3" id="KW-1185">Reference proteome</keyword>
<proteinExistence type="predicted"/>
<dbReference type="InterPro" id="IPR052553">
    <property type="entry name" value="CbiG_hydrolase"/>
</dbReference>
<organism evidence="2 3">
    <name type="scientific">Kushneria aurantia</name>
    <dbReference type="NCBI Taxonomy" id="504092"/>
    <lineage>
        <taxon>Bacteria</taxon>
        <taxon>Pseudomonadati</taxon>
        <taxon>Pseudomonadota</taxon>
        <taxon>Gammaproteobacteria</taxon>
        <taxon>Oceanospirillales</taxon>
        <taxon>Halomonadaceae</taxon>
        <taxon>Kushneria</taxon>
    </lineage>
</organism>
<dbReference type="Pfam" id="PF01890">
    <property type="entry name" value="CbiG_C"/>
    <property type="match status" value="1"/>
</dbReference>
<accession>A0ABV6G4F4</accession>
<evidence type="ECO:0000313" key="3">
    <source>
        <dbReference type="Proteomes" id="UP001589814"/>
    </source>
</evidence>
<feature type="domain" description="CobE/GbiG C-terminal" evidence="1">
    <location>
        <begin position="10"/>
        <end position="133"/>
    </location>
</feature>
<evidence type="ECO:0000313" key="2">
    <source>
        <dbReference type="EMBL" id="MFC0268520.1"/>
    </source>
</evidence>
<evidence type="ECO:0000259" key="1">
    <source>
        <dbReference type="Pfam" id="PF01890"/>
    </source>
</evidence>
<gene>
    <name evidence="2" type="ORF">ACFFHW_11110</name>
</gene>
<dbReference type="PANTHER" id="PTHR37477">
    <property type="entry name" value="COBALT-PRECORRIN-5A HYDROLASE"/>
    <property type="match status" value="1"/>
</dbReference>
<dbReference type="InterPro" id="IPR036518">
    <property type="entry name" value="CobE/GbiG_C_sf"/>
</dbReference>